<keyword evidence="5 8" id="KW-0560">Oxidoreductase</keyword>
<keyword evidence="4 8" id="KW-0223">Dioxygenase</keyword>
<dbReference type="CDD" id="cd10548">
    <property type="entry name" value="cupin_CDO"/>
    <property type="match status" value="1"/>
</dbReference>
<evidence type="ECO:0000313" key="9">
    <source>
        <dbReference type="EMBL" id="KAB8299800.1"/>
    </source>
</evidence>
<reference evidence="9 10" key="1">
    <citation type="submission" date="2019-06" db="EMBL/GenBank/DDBJ databases">
        <title>Genome Sequence of the Brown Rot Fungal Pathogen Monilinia laxa.</title>
        <authorList>
            <person name="De Miccolis Angelini R.M."/>
            <person name="Landi L."/>
            <person name="Abate D."/>
            <person name="Pollastro S."/>
            <person name="Romanazzi G."/>
            <person name="Faretra F."/>
        </authorList>
    </citation>
    <scope>NUCLEOTIDE SEQUENCE [LARGE SCALE GENOMIC DNA]</scope>
    <source>
        <strain evidence="9 10">Mlax316</strain>
    </source>
</reference>
<dbReference type="PANTHER" id="PTHR12918:SF1">
    <property type="entry name" value="CYSTEINE DIOXYGENASE TYPE 1"/>
    <property type="match status" value="1"/>
</dbReference>
<dbReference type="InterPro" id="IPR010300">
    <property type="entry name" value="CDO_1"/>
</dbReference>
<evidence type="ECO:0000256" key="5">
    <source>
        <dbReference type="ARBA" id="ARBA00023002"/>
    </source>
</evidence>
<dbReference type="InterPro" id="IPR011051">
    <property type="entry name" value="RmlC_Cupin_sf"/>
</dbReference>
<comment type="catalytic activity">
    <reaction evidence="8">
        <text>L-cysteine + O2 = 3-sulfino-L-alanine + H(+)</text>
        <dbReference type="Rhea" id="RHEA:20441"/>
        <dbReference type="ChEBI" id="CHEBI:15378"/>
        <dbReference type="ChEBI" id="CHEBI:15379"/>
        <dbReference type="ChEBI" id="CHEBI:35235"/>
        <dbReference type="ChEBI" id="CHEBI:61085"/>
        <dbReference type="EC" id="1.13.11.20"/>
    </reaction>
</comment>
<evidence type="ECO:0000256" key="3">
    <source>
        <dbReference type="ARBA" id="ARBA00022723"/>
    </source>
</evidence>
<dbReference type="EMBL" id="VIGI01000005">
    <property type="protein sequence ID" value="KAB8299800.1"/>
    <property type="molecule type" value="Genomic_DNA"/>
</dbReference>
<dbReference type="AlphaFoldDB" id="A0A5N6K9D2"/>
<dbReference type="PANTHER" id="PTHR12918">
    <property type="entry name" value="CYSTEINE DIOXYGENASE"/>
    <property type="match status" value="1"/>
</dbReference>
<feature type="binding site" evidence="7">
    <location>
        <position position="171"/>
    </location>
    <ligand>
        <name>Fe cation</name>
        <dbReference type="ChEBI" id="CHEBI:24875"/>
        <note>catalytic</note>
    </ligand>
</feature>
<evidence type="ECO:0000256" key="2">
    <source>
        <dbReference type="ARBA" id="ARBA00013133"/>
    </source>
</evidence>
<feature type="binding site" evidence="7">
    <location>
        <position position="110"/>
    </location>
    <ligand>
        <name>Fe cation</name>
        <dbReference type="ChEBI" id="CHEBI:24875"/>
        <note>catalytic</note>
    </ligand>
</feature>
<keyword evidence="10" id="KW-1185">Reference proteome</keyword>
<sequence>MPSSVALDATGACSISLPPSKSPSSPDSFHQLVADLSKILGPSSGLTSADVDVQQLRSLMERYISNEDEWKKYAFADLSRGYTRNLVDEGNGKSNLLILVWTPGKGSPLHDHANAHCLMKVLAGTLSETQYTFPSTPQSPSQTIPAPPSIIKSTTYTTNQITYMADDLGLHKISNPDPERVASLGGGLEARCR</sequence>
<evidence type="ECO:0000256" key="1">
    <source>
        <dbReference type="ARBA" id="ARBA00006622"/>
    </source>
</evidence>
<keyword evidence="6 7" id="KW-0408">Iron</keyword>
<protein>
    <recommendedName>
        <fullName evidence="2 8">Cysteine dioxygenase</fullName>
        <ecNumber evidence="2 8">1.13.11.20</ecNumber>
    </recommendedName>
</protein>
<dbReference type="GO" id="GO:0008198">
    <property type="term" value="F:ferrous iron binding"/>
    <property type="evidence" value="ECO:0007669"/>
    <property type="project" value="TreeGrafter"/>
</dbReference>
<organism evidence="9 10">
    <name type="scientific">Monilinia laxa</name>
    <name type="common">Brown rot fungus</name>
    <name type="synonym">Sclerotinia laxa</name>
    <dbReference type="NCBI Taxonomy" id="61186"/>
    <lineage>
        <taxon>Eukaryota</taxon>
        <taxon>Fungi</taxon>
        <taxon>Dikarya</taxon>
        <taxon>Ascomycota</taxon>
        <taxon>Pezizomycotina</taxon>
        <taxon>Leotiomycetes</taxon>
        <taxon>Helotiales</taxon>
        <taxon>Sclerotiniaceae</taxon>
        <taxon>Monilinia</taxon>
    </lineage>
</organism>
<gene>
    <name evidence="9" type="ORF">EYC80_000052</name>
</gene>
<accession>A0A5N6K9D2</accession>
<evidence type="ECO:0000256" key="8">
    <source>
        <dbReference type="RuleBase" id="RU366010"/>
    </source>
</evidence>
<evidence type="ECO:0000256" key="6">
    <source>
        <dbReference type="ARBA" id="ARBA00023004"/>
    </source>
</evidence>
<evidence type="ECO:0000256" key="7">
    <source>
        <dbReference type="PIRSR" id="PIRSR610300-51"/>
    </source>
</evidence>
<evidence type="ECO:0000313" key="10">
    <source>
        <dbReference type="Proteomes" id="UP000326757"/>
    </source>
</evidence>
<proteinExistence type="inferred from homology"/>
<dbReference type="SUPFAM" id="SSF51182">
    <property type="entry name" value="RmlC-like cupins"/>
    <property type="match status" value="1"/>
</dbReference>
<comment type="caution">
    <text evidence="9">The sequence shown here is derived from an EMBL/GenBank/DDBJ whole genome shotgun (WGS) entry which is preliminary data.</text>
</comment>
<feature type="binding site" evidence="7">
    <location>
        <position position="112"/>
    </location>
    <ligand>
        <name>Fe cation</name>
        <dbReference type="ChEBI" id="CHEBI:24875"/>
        <note>catalytic</note>
    </ligand>
</feature>
<dbReference type="GO" id="GO:0017172">
    <property type="term" value="F:cysteine dioxygenase activity"/>
    <property type="evidence" value="ECO:0007669"/>
    <property type="project" value="UniProtKB-UniRule"/>
</dbReference>
<dbReference type="Proteomes" id="UP000326757">
    <property type="component" value="Unassembled WGS sequence"/>
</dbReference>
<comment type="similarity">
    <text evidence="1 8">Belongs to the cysteine dioxygenase family.</text>
</comment>
<comment type="cofactor">
    <cofactor evidence="8">
        <name>Fe cation</name>
        <dbReference type="ChEBI" id="CHEBI:24875"/>
    </cofactor>
    <text evidence="8">Binds 1 Fe cation per subunit.</text>
</comment>
<dbReference type="InterPro" id="IPR014710">
    <property type="entry name" value="RmlC-like_jellyroll"/>
</dbReference>
<dbReference type="OrthoDB" id="543511at2759"/>
<evidence type="ECO:0000256" key="4">
    <source>
        <dbReference type="ARBA" id="ARBA00022964"/>
    </source>
</evidence>
<dbReference type="GO" id="GO:0019448">
    <property type="term" value="P:L-cysteine catabolic process"/>
    <property type="evidence" value="ECO:0007669"/>
    <property type="project" value="TreeGrafter"/>
</dbReference>
<dbReference type="Gene3D" id="2.60.120.10">
    <property type="entry name" value="Jelly Rolls"/>
    <property type="match status" value="1"/>
</dbReference>
<keyword evidence="3 7" id="KW-0479">Metal-binding</keyword>
<dbReference type="Pfam" id="PF05995">
    <property type="entry name" value="CDO_I"/>
    <property type="match status" value="1"/>
</dbReference>
<dbReference type="EC" id="1.13.11.20" evidence="2 8"/>
<name>A0A5N6K9D2_MONLA</name>